<accession>A0ABT5IJ75</accession>
<evidence type="ECO:0000313" key="2">
    <source>
        <dbReference type="EMBL" id="MDC7712572.1"/>
    </source>
</evidence>
<dbReference type="RefSeq" id="WP_272770317.1">
    <property type="nucleotide sequence ID" value="NZ_JAQQLE010000001.1"/>
</dbReference>
<comment type="caution">
    <text evidence="2">The sequence shown here is derived from an EMBL/GenBank/DDBJ whole genome shotgun (WGS) entry which is preliminary data.</text>
</comment>
<dbReference type="InterPro" id="IPR007345">
    <property type="entry name" value="Polysacch_pyruvyl_Trfase"/>
</dbReference>
<feature type="domain" description="Polysaccharide pyruvyl transferase" evidence="1">
    <location>
        <begin position="12"/>
        <end position="288"/>
    </location>
</feature>
<protein>
    <submittedName>
        <fullName evidence="2">Polysaccharide pyruvyl transferase family protein</fullName>
    </submittedName>
</protein>
<gene>
    <name evidence="2" type="ORF">PQU96_00290</name>
</gene>
<dbReference type="GO" id="GO:0016740">
    <property type="term" value="F:transferase activity"/>
    <property type="evidence" value="ECO:0007669"/>
    <property type="project" value="UniProtKB-KW"/>
</dbReference>
<sequence>MNVLFGTTRQWNPGDEFILMGCINLLHKVIGDFNPIIYNRNPQTRPVVKRKGVKKFFYEKFFSGNEFLDNSFKDDPEVNYVDLVVFAGSPEWKGERLSSLYDFIVKHNVPVVFIGLGSAKKFNFDEGFLTEKEMSVLNSALFISCRDDVTFAGFDGKANARKITCPALLSSKTSSVVEEVKKIGLIYGRSDAVNSNRVSEETYDYLMRFYRKLIEIYSGQYEFEFIAHYIDELPRFSEDFPGFKLNYSYDAKDYVDIFGKFDVVVGHRIHGIGLAASQGIPGVAISHDRRGATAKGFGAEMISVGEDLNMAVDKFNMVVSEVSTRSKKIIFDKNALMDEYVSILSDALSEFNKKG</sequence>
<dbReference type="Pfam" id="PF04230">
    <property type="entry name" value="PS_pyruv_trans"/>
    <property type="match status" value="1"/>
</dbReference>
<evidence type="ECO:0000313" key="3">
    <source>
        <dbReference type="Proteomes" id="UP001222030"/>
    </source>
</evidence>
<name>A0ABT5IJ75_9NEIS</name>
<reference evidence="2 3" key="1">
    <citation type="submission" date="2023-01" db="EMBL/GenBank/DDBJ databases">
        <title>Novel species of the genus Vogesella isolated from rivers.</title>
        <authorList>
            <person name="Lu H."/>
        </authorList>
    </citation>
    <scope>NUCLEOTIDE SEQUENCE [LARGE SCALE GENOMIC DNA]</scope>
    <source>
        <strain evidence="2 3">LYT5W</strain>
    </source>
</reference>
<dbReference type="EMBL" id="JAQQLE010000001">
    <property type="protein sequence ID" value="MDC7712572.1"/>
    <property type="molecule type" value="Genomic_DNA"/>
</dbReference>
<keyword evidence="2" id="KW-0808">Transferase</keyword>
<dbReference type="Proteomes" id="UP001222030">
    <property type="component" value="Unassembled WGS sequence"/>
</dbReference>
<evidence type="ECO:0000259" key="1">
    <source>
        <dbReference type="Pfam" id="PF04230"/>
    </source>
</evidence>
<organism evidence="2 3">
    <name type="scientific">Vogesella margarita</name>
    <dbReference type="NCBI Taxonomy" id="2984199"/>
    <lineage>
        <taxon>Bacteria</taxon>
        <taxon>Pseudomonadati</taxon>
        <taxon>Pseudomonadota</taxon>
        <taxon>Betaproteobacteria</taxon>
        <taxon>Neisseriales</taxon>
        <taxon>Chromobacteriaceae</taxon>
        <taxon>Vogesella</taxon>
    </lineage>
</organism>
<proteinExistence type="predicted"/>
<keyword evidence="3" id="KW-1185">Reference proteome</keyword>